<feature type="disulfide bond" evidence="12">
    <location>
        <begin position="2653"/>
        <end position="2663"/>
    </location>
</feature>
<feature type="domain" description="SRCR" evidence="15">
    <location>
        <begin position="367"/>
        <end position="467"/>
    </location>
</feature>
<evidence type="ECO:0000256" key="14">
    <source>
        <dbReference type="SAM" id="Phobius"/>
    </source>
</evidence>
<dbReference type="FunFam" id="3.10.250.10:FF:000004">
    <property type="entry name" value="Scavenger receptor cysteine-rich type 1 protein M130"/>
    <property type="match status" value="3"/>
</dbReference>
<dbReference type="InterPro" id="IPR036772">
    <property type="entry name" value="SRCR-like_dom_sf"/>
</dbReference>
<feature type="disulfide bond" evidence="12">
    <location>
        <begin position="938"/>
        <end position="1002"/>
    </location>
</feature>
<dbReference type="PROSITE" id="PS00420">
    <property type="entry name" value="SRCR_1"/>
    <property type="match status" value="3"/>
</dbReference>
<feature type="domain" description="SRCR" evidence="15">
    <location>
        <begin position="2691"/>
        <end position="2790"/>
    </location>
</feature>
<feature type="transmembrane region" description="Helical" evidence="14">
    <location>
        <begin position="2106"/>
        <end position="2129"/>
    </location>
</feature>
<feature type="domain" description="SRCR" evidence="15">
    <location>
        <begin position="471"/>
        <end position="570"/>
    </location>
</feature>
<feature type="domain" description="SRCR" evidence="15">
    <location>
        <begin position="1627"/>
        <end position="1729"/>
    </location>
</feature>
<dbReference type="KEGG" id="xla:108699031"/>
<feature type="region of interest" description="Disordered" evidence="13">
    <location>
        <begin position="3246"/>
        <end position="3312"/>
    </location>
</feature>
<feature type="disulfide bond" evidence="12">
    <location>
        <begin position="1884"/>
        <end position="1945"/>
    </location>
</feature>
<evidence type="ECO:0000256" key="9">
    <source>
        <dbReference type="ARBA" id="ARBA00023136"/>
    </source>
</evidence>
<accession>A0A8J1LMC2</accession>
<feature type="domain" description="SRCR" evidence="15">
    <location>
        <begin position="787"/>
        <end position="887"/>
    </location>
</feature>
<evidence type="ECO:0000256" key="1">
    <source>
        <dbReference type="ARBA" id="ARBA00004251"/>
    </source>
</evidence>
<feature type="domain" description="SRCR" evidence="15">
    <location>
        <begin position="54"/>
        <end position="153"/>
    </location>
</feature>
<feature type="disulfide bond" evidence="12">
    <location>
        <begin position="1349"/>
        <end position="1410"/>
    </location>
</feature>
<evidence type="ECO:0000256" key="11">
    <source>
        <dbReference type="ARBA" id="ARBA00023180"/>
    </source>
</evidence>
<dbReference type="OrthoDB" id="536948at2759"/>
<evidence type="ECO:0000313" key="17">
    <source>
        <dbReference type="RefSeq" id="XP_041429875.1"/>
    </source>
</evidence>
<feature type="disulfide bond" evidence="12">
    <location>
        <begin position="405"/>
        <end position="466"/>
    </location>
</feature>
<feature type="disulfide bond" evidence="12">
    <location>
        <begin position="2994"/>
        <end position="3055"/>
    </location>
</feature>
<keyword evidence="10 12" id="KW-1015">Disulfide bond</keyword>
<keyword evidence="3" id="KW-1003">Cell membrane</keyword>
<dbReference type="FunFam" id="3.10.250.10:FF:000016">
    <property type="entry name" value="Scavenger receptor cysteine-rich protein type 12"/>
    <property type="match status" value="3"/>
</dbReference>
<feature type="disulfide bond" evidence="12">
    <location>
        <begin position="856"/>
        <end position="866"/>
    </location>
</feature>
<keyword evidence="11" id="KW-0325">Glycoprotein</keyword>
<dbReference type="SMART" id="SM00202">
    <property type="entry name" value="SR"/>
    <property type="match status" value="22"/>
</dbReference>
<dbReference type="GO" id="GO:0005576">
    <property type="term" value="C:extracellular region"/>
    <property type="evidence" value="ECO:0007669"/>
    <property type="project" value="UniProtKB-SubCell"/>
</dbReference>
<proteinExistence type="predicted"/>
<feature type="domain" description="SRCR" evidence="15">
    <location>
        <begin position="2310"/>
        <end position="2473"/>
    </location>
</feature>
<dbReference type="Pfam" id="PF00530">
    <property type="entry name" value="SRCR"/>
    <property type="match status" value="23"/>
</dbReference>
<evidence type="ECO:0000313" key="16">
    <source>
        <dbReference type="Proteomes" id="UP000186698"/>
    </source>
</evidence>
<evidence type="ECO:0000256" key="2">
    <source>
        <dbReference type="ARBA" id="ARBA00004613"/>
    </source>
</evidence>
<feature type="domain" description="SRCR" evidence="15">
    <location>
        <begin position="1311"/>
        <end position="1411"/>
    </location>
</feature>
<keyword evidence="5 14" id="KW-0812">Transmembrane</keyword>
<keyword evidence="8 14" id="KW-1133">Transmembrane helix</keyword>
<evidence type="ECO:0000256" key="12">
    <source>
        <dbReference type="PROSITE-ProRule" id="PRU00196"/>
    </source>
</evidence>
<dbReference type="InterPro" id="IPR001190">
    <property type="entry name" value="SRCR"/>
</dbReference>
<feature type="domain" description="SRCR" evidence="15">
    <location>
        <begin position="1846"/>
        <end position="1946"/>
    </location>
</feature>
<dbReference type="PRINTS" id="PR00258">
    <property type="entry name" value="SPERACTRCPTR"/>
</dbReference>
<dbReference type="FunFam" id="3.10.250.10:FF:000002">
    <property type="entry name" value="Scavenger receptor cysteine-rich type 1 protein M130"/>
    <property type="match status" value="7"/>
</dbReference>
<feature type="disulfide bond" evidence="12">
    <location>
        <begin position="1454"/>
        <end position="1515"/>
    </location>
</feature>
<feature type="disulfide bond" evidence="12">
    <location>
        <begin position="539"/>
        <end position="549"/>
    </location>
</feature>
<feature type="domain" description="SRCR" evidence="15">
    <location>
        <begin position="2795"/>
        <end position="2892"/>
    </location>
</feature>
<dbReference type="FunFam" id="3.10.250.10:FF:000013">
    <property type="entry name" value="CD163 molecule like 1"/>
    <property type="match status" value="3"/>
</dbReference>
<feature type="disulfide bond" evidence="12">
    <location>
        <begin position="2442"/>
        <end position="2452"/>
    </location>
</feature>
<dbReference type="GO" id="GO:0045217">
    <property type="term" value="P:cell-cell junction maintenance"/>
    <property type="evidence" value="ECO:0000318"/>
    <property type="project" value="GO_Central"/>
</dbReference>
<evidence type="ECO:0000256" key="5">
    <source>
        <dbReference type="ARBA" id="ARBA00022692"/>
    </source>
</evidence>
<feature type="disulfide bond" evidence="12">
    <location>
        <begin position="2981"/>
        <end position="3045"/>
    </location>
</feature>
<dbReference type="GO" id="GO:0016020">
    <property type="term" value="C:membrane"/>
    <property type="evidence" value="ECO:0000318"/>
    <property type="project" value="GO_Central"/>
</dbReference>
<feature type="disulfide bond" evidence="12">
    <location>
        <begin position="436"/>
        <end position="446"/>
    </location>
</feature>
<feature type="disulfide bond" evidence="12">
    <location>
        <begin position="751"/>
        <end position="761"/>
    </location>
</feature>
<keyword evidence="9 14" id="KW-0472">Membrane</keyword>
<dbReference type="Proteomes" id="UP000186698">
    <property type="component" value="Chromosome 8L"/>
</dbReference>
<feature type="region of interest" description="Disordered" evidence="13">
    <location>
        <begin position="1135"/>
        <end position="1175"/>
    </location>
</feature>
<keyword evidence="16" id="KW-1185">Reference proteome</keyword>
<evidence type="ECO:0000256" key="6">
    <source>
        <dbReference type="ARBA" id="ARBA00022729"/>
    </source>
</evidence>
<evidence type="ECO:0000256" key="7">
    <source>
        <dbReference type="ARBA" id="ARBA00022737"/>
    </source>
</evidence>
<feature type="disulfide bond" evidence="12">
    <location>
        <begin position="825"/>
        <end position="886"/>
    </location>
</feature>
<feature type="disulfide bond" evidence="12">
    <location>
        <begin position="2010"/>
        <end position="2071"/>
    </location>
</feature>
<organism evidence="16 17">
    <name type="scientific">Xenopus laevis</name>
    <name type="common">African clawed frog</name>
    <dbReference type="NCBI Taxonomy" id="8355"/>
    <lineage>
        <taxon>Eukaryota</taxon>
        <taxon>Metazoa</taxon>
        <taxon>Chordata</taxon>
        <taxon>Craniata</taxon>
        <taxon>Vertebrata</taxon>
        <taxon>Euteleostomi</taxon>
        <taxon>Amphibia</taxon>
        <taxon>Batrachia</taxon>
        <taxon>Anura</taxon>
        <taxon>Pipoidea</taxon>
        <taxon>Pipidae</taxon>
        <taxon>Xenopodinae</taxon>
        <taxon>Xenopus</taxon>
        <taxon>Xenopus</taxon>
    </lineage>
</organism>
<feature type="domain" description="SRCR" evidence="15">
    <location>
        <begin position="2584"/>
        <end position="2686"/>
    </location>
</feature>
<comment type="subcellular location">
    <subcellularLocation>
        <location evidence="1">Cell membrane</location>
        <topology evidence="1">Single-pass type I membrane protein</topology>
    </subcellularLocation>
    <subcellularLocation>
        <location evidence="2">Secreted</location>
    </subcellularLocation>
</comment>
<dbReference type="PROSITE" id="PS50287">
    <property type="entry name" value="SRCR_2"/>
    <property type="match status" value="22"/>
</dbReference>
<feature type="disulfide bond" evidence="12">
    <location>
        <begin position="1696"/>
        <end position="1706"/>
    </location>
</feature>
<feature type="disulfide bond" evidence="12">
    <location>
        <begin position="2759"/>
        <end position="2769"/>
    </location>
</feature>
<feature type="disulfide bond" evidence="12">
    <location>
        <begin position="1810"/>
        <end position="1820"/>
    </location>
</feature>
<feature type="disulfide bond" evidence="12">
    <location>
        <begin position="1871"/>
        <end position="1935"/>
    </location>
</feature>
<feature type="domain" description="SRCR" evidence="15">
    <location>
        <begin position="1742"/>
        <end position="1841"/>
    </location>
</feature>
<feature type="disulfide bond" evidence="12">
    <location>
        <begin position="331"/>
        <end position="341"/>
    </location>
</feature>
<feature type="disulfide bond" evidence="12">
    <location>
        <begin position="1915"/>
        <end position="1925"/>
    </location>
</feature>
<dbReference type="Gene3D" id="3.10.250.10">
    <property type="entry name" value="SRCR-like domain"/>
    <property type="match status" value="23"/>
</dbReference>
<name>A0A8J1LMC2_XENLA</name>
<evidence type="ECO:0000256" key="8">
    <source>
        <dbReference type="ARBA" id="ARBA00022989"/>
    </source>
</evidence>
<feature type="disulfide bond" evidence="12">
    <location>
        <begin position="1380"/>
        <end position="1390"/>
    </location>
</feature>
<keyword evidence="4" id="KW-0964">Secreted</keyword>
<feature type="domain" description="SRCR" evidence="15">
    <location>
        <begin position="262"/>
        <end position="362"/>
    </location>
</feature>
<feature type="domain" description="SRCR" evidence="15">
    <location>
        <begin position="2956"/>
        <end position="3056"/>
    </location>
</feature>
<feature type="disulfide bond" evidence="12">
    <location>
        <begin position="227"/>
        <end position="237"/>
    </location>
</feature>
<dbReference type="FunFam" id="3.10.250.10:FF:000006">
    <property type="entry name" value="neurotrypsin isoform X2"/>
    <property type="match status" value="3"/>
</dbReference>
<keyword evidence="6" id="KW-0732">Signal</keyword>
<feature type="disulfide bond" evidence="12">
    <location>
        <begin position="1997"/>
        <end position="2061"/>
    </location>
</feature>
<feature type="disulfide bond" evidence="12">
    <location>
        <begin position="1485"/>
        <end position="1495"/>
    </location>
</feature>
<protein>
    <submittedName>
        <fullName evidence="17">Uncharacterized protein LOC108699031</fullName>
    </submittedName>
</protein>
<sequence length="3312" mass="366620">MTVALLPPDYDDIGGLKDNQMPLVYRDSFSDKLVPSDYDDVEESKMCSKGNKKLRLRNGASPCEGRVEVYLQGEWGTVCSAGWDNKDADVVCRQLGCGRAVCFTTWTPRGSGTGRIWLDDVRCRGTESYLWDCNSRPGGNICGHNRDAGVICSGNKNLRLRNGASPCDGRVEIYQQEEWGTVCSSHWDNNDADVVCRQLGCGRAINVTTGAHHGAGTGRIWLDNVRCRGTESYLWDCNSRPGENNCGHDEDAGVICSGNKNLRLRNGASPCEGRVEVYLQGEWGTVCSAGWDNNAADVVCRQLGCGRAISATTGAHHGAGTGRIWWEVVRCRGNESYLWDCDSVPGGIFACGHNEDAGVICSDHTEFKWVEGHSTCSGYLEVEHGINLASVCELDDELRVANVICRQMDCGIAVTPPVMPNSLKWREEIWTGEIKCVGNETNIRNCLWTDSSEKNCSNPNPPSIHCTYKDHRIVNGSESCSGRVELERVGQWRSLCNSHWDLHAANVLCRQLNCGTAVSIPHENIFGTNNLIWTDKFHCKGTESHLAECPYTALGNSHCPHTDTAAVICTGRNETLRLMGGENHCEGRLEVLHNNTWHRVYGSEWDIKEAQVVCRELHCGEAVSAFTSEAQLPDSSHVIWERIKCNGNESQLNDCAGTLESSAGQDCDHKKEVQVVCSDSRRVRLVDGRGRCAGRVEVYHHGEWGTVCDDLWDGEDANVVCRQLRCGHAISTTNTFHERGTGKIWMDDLKCLGNETSLLDCPSSPWGQHNCGHKEDADVICSEFTDLRLVGGTHECEGRVEVYYNGSWSSVCNNGMKEITISVICNQLNCGVSGTFASLFEYGEAEGPFLLDNIECRKYDATLWQCPSNPWTRNTCNKAEVANIKCSGKRLYKAIRDPNSCPTSENCTDSDRVRLVGGQDNCSGRVEVFFQGSWGTVCDDSWDMKDAEVVCKQLDCGSAINVTGEDMVGNGTGPIWLDEVTCKGHEQALQDCPSVRWNRSDCHHKEDAGVSCTGKKESVPTTALPFTTGQSTSATSRTSIKYVSSNIPIIACIVLAILLGMAIMVVWALVRNLYWYKKVLEDRPDSLLSPAFPIYEEINFDMDGFEKVLSEGSDSIVDTADQKLEYYTSATEDKNNVISDTEASTDKQLNDYDDREENEENKGALVPGSQEYGYDDAGSLNERLTAEDYDDNADPEMDDIPFMSDDGNLPQNLQSDCGYDDAEIQSPVAENTANGLHHPPSISVNCDYDDTDLGTHEILKTSEKQALKTLENDRSIVIRSAAKGGMVVVLNYEDYKQEAIRQLSETRNKNLKLQNGASPCEGRVEVYLRGEWGTVCSIGWDNDDAGVVCRQRRCGHAVRATTGAHHGAGTGRIWWDAVRCQGTESYLWDCDSAPGGTYSCGHNLDAGVICSDHTEFKWVEGHSTCSGHLEMEHGINLASVCELDDELRVANVICRQLDCGIAVTPPVMTNSLKWREEIWTGEIKCVGNETNIRNCPWTDRFEKNCSNPNPPSIHCIGTYNDYRIVNGSESCSGRVELERVGQWRSLCNSHWDLHAANVLCRQLNCGTAVSIPHGNIFGTNNLIWTDKFHCKGTESHLAECPYTALGNSHCPHTDTAAVICTGRNETLRLMGGENHCEGRLEVLHNDTWHRVYGSEWGIKEAQVVCRELHCGEAVSAFTSEAQLPDSSHVIWERIKCNGNESQLNDCAGTLESSAGQDCDHKKEVQVVCSVYILLLTIDSRRVRLVDGRGRCAGRVEVYHHGEWGTVCDDLWDAEDANVVCRQLRCGHAISISDTFHERGTGKIWMDDLKCLGNETSLLDCPSSPWGQHNCGHKEDAGVICSEFTDLRLVGGTHECEGRVEVYYNGSWTSVCNNGMKEITIFVICNQLNCGVNGKFASLYEYGEAEGPFLLDNIECRKYDATLWQCPSKPWTRNTCNKAEVANIKCSGHRHYKAITDLNSCPTSENCTDSDRVRLVGGQDNCSGRVEVFFQGSWGTVCDDSWDMKDAEVVCKQLDCGSAINATGEDMVGNGTGPIWLDEVTCKGHEQALQDCPSVRWNRSDCHHKEDAGVSCTGKKESVSTTALPFTTGQSTSATSRTSIKYVSSNIPIIACIVLAILLGMAIMVVWALVRNLYWYKKVLEDRPDSLLSPAFPIYEEINFDMDGFEKVLSEASDSIVDTTDQKLEYYTSATEDKNNVISDTEASTDKQLNDYDDIEENEENKGALVPGSQGSLNERLTAEDYDYNADPEMDDIPFMSDDGNLPQNLQSDYGYDDAEIQSPVTQNTANGLHHPPSISVNCDYDDTDLGNNKLRLRNGASPCEGRVEVYLQEEWGTVCSRHYWDNKAADVVCRQRRCGRAVRATSDAHHGADHTAFKWVEGHSTCSGHLEMEHGINLASVCELDDELRVANVICRQLDCGIAVTPPVMTNSLKWREEIWTGEIKCVGNETNIRNCPWTDRFEKNCSNPNPPAIHCIGTYKDHRIVNGSESCSGRVELKRVGQWRSLCNSHWDLHAANVLCRQLNCGTAVSIPHGNIFGTNNLIWTDKFHCKGTESHLAECPYTALGNSHCPHTDTAAVICTGRNETLRLMGGENHCEGRLEVLHNDTWHRVYGSEWGIKEAQVVCRELHCGEAVSAFTSEAQLPDSSHVIWEGIKCNGNESQLNDCAGTLESSAGQDCDHKKEVQVVCSDSRRVRLVDGRGRCAGRVEVYHHGEWGTVCDDLWDAEDANVVCRQLRCGHAISTTNTFHERGTGKIWMDDLKCLGNETSLLDCPSSPWGQHNCGHKEDAGVICSEFTDLRLVGGTHECEGRVEVYYNGSWSSVCNNGMKEITISVICNQLNCGVSETFASLFEYGEAEGPFLLDNIECRKYDATLWQCPSNPWTRNTCNKAEVANIKWKFPLRSQLKDVQKPKTPSLAYQHLMAEQTSEPDQNPAFSPTTTMLSEPWSYRQVEGADSDRVRLVGGQDNCSGRVEVFFQGSWGTVCDDSWDMKDAEVVCKQLDCGSAINVTGEDMVGNGTGPIWLDEVTCKGHEQALQDCPSVRWNRSDCHHKEDAGVSCTGKKESVPTTALPFTTGQSTSATSRTSIKYVSSNIPIIACIVLAILLGMAIMVVWALVRNLYWYKKVLEDRPDSLLSPAFPIYEEINFDMDGFEKVLSEASVNLPLCYLHVIYFADSIVDTTDQKLEYYTSATEDNNNVISDTEASTDKQLNDYDDIEENEENKGALVPGSQEYGYDDAGSLNERLTAEDYDDNADPEMDDIPFMSDDGNLPQNLQSDYGYDDAEIQSPVAENTANGLHHPPSISVNCDYDDTDLGD</sequence>
<gene>
    <name evidence="17" type="primary">LOC108699031</name>
</gene>
<evidence type="ECO:0000256" key="13">
    <source>
        <dbReference type="SAM" id="MobiDB-lite"/>
    </source>
</evidence>
<keyword evidence="7" id="KW-0677">Repeat</keyword>
<comment type="caution">
    <text evidence="12">Lacks conserved residue(s) required for the propagation of feature annotation.</text>
</comment>
<feature type="disulfide bond" evidence="12">
    <location>
        <begin position="300"/>
        <end position="361"/>
    </location>
</feature>
<feature type="domain" description="SRCR" evidence="15">
    <location>
        <begin position="2479"/>
        <end position="2578"/>
    </location>
</feature>
<feature type="disulfide bond" evidence="12">
    <location>
        <begin position="645"/>
        <end position="655"/>
    </location>
</feature>
<feature type="domain" description="SRCR" evidence="15">
    <location>
        <begin position="1972"/>
        <end position="2072"/>
    </location>
</feature>
<feature type="domain" description="SRCR" evidence="15">
    <location>
        <begin position="1416"/>
        <end position="1516"/>
    </location>
</feature>
<reference evidence="17" key="1">
    <citation type="submission" date="2025-08" db="UniProtKB">
        <authorList>
            <consortium name="RefSeq"/>
        </authorList>
    </citation>
    <scope>IDENTIFICATION</scope>
    <source>
        <strain evidence="17">J_2021</strain>
        <tissue evidence="17">Erythrocytes</tissue>
    </source>
</reference>
<feature type="domain" description="SRCR" evidence="15">
    <location>
        <begin position="913"/>
        <end position="1013"/>
    </location>
</feature>
<dbReference type="GO" id="GO:0005886">
    <property type="term" value="C:plasma membrane"/>
    <property type="evidence" value="ECO:0007669"/>
    <property type="project" value="UniProtKB-SubCell"/>
</dbReference>
<feature type="disulfide bond" evidence="12">
    <location>
        <begin position="951"/>
        <end position="1012"/>
    </location>
</feature>
<feature type="disulfide bond" evidence="12">
    <location>
        <begin position="2547"/>
        <end position="2557"/>
    </location>
</feature>
<feature type="domain" description="SRCR" evidence="15">
    <location>
        <begin position="683"/>
        <end position="782"/>
    </location>
</feature>
<feature type="domain" description="SRCR" evidence="15">
    <location>
        <begin position="158"/>
        <end position="257"/>
    </location>
</feature>
<feature type="domain" description="SRCR" evidence="15">
    <location>
        <begin position="576"/>
        <end position="678"/>
    </location>
</feature>
<dbReference type="GeneID" id="108699031"/>
<dbReference type="PANTHER" id="PTHR47653:SF1">
    <property type="entry name" value="DELETED IN MALIGNANT BRAIN TUMORS 1 PROTEIN"/>
    <property type="match status" value="1"/>
</dbReference>
<feature type="disulfide bond" evidence="12">
    <location>
        <begin position="2864"/>
        <end position="2874"/>
    </location>
</feature>
<dbReference type="GO" id="GO:0005737">
    <property type="term" value="C:cytoplasm"/>
    <property type="evidence" value="ECO:0007669"/>
    <property type="project" value="UniProtKB-ARBA"/>
</dbReference>
<dbReference type="InterPro" id="IPR053243">
    <property type="entry name" value="SJ_maturation_regulator"/>
</dbReference>
<evidence type="ECO:0000256" key="10">
    <source>
        <dbReference type="ARBA" id="ARBA00023157"/>
    </source>
</evidence>
<feature type="disulfide bond" evidence="12">
    <location>
        <begin position="2820"/>
        <end position="2884"/>
    </location>
</feature>
<feature type="disulfide bond" evidence="12">
    <location>
        <begin position="1590"/>
        <end position="1600"/>
    </location>
</feature>
<dbReference type="SUPFAM" id="SSF56487">
    <property type="entry name" value="SRCR-like"/>
    <property type="match status" value="23"/>
</dbReference>
<feature type="transmembrane region" description="Helical" evidence="14">
    <location>
        <begin position="3090"/>
        <end position="3113"/>
    </location>
</feature>
<feature type="disulfide bond" evidence="12">
    <location>
        <begin position="812"/>
        <end position="876"/>
    </location>
</feature>
<dbReference type="RefSeq" id="XP_041429875.1">
    <property type="nucleotide sequence ID" value="XM_041573941.1"/>
</dbReference>
<evidence type="ECO:0000256" key="4">
    <source>
        <dbReference type="ARBA" id="ARBA00022525"/>
    </source>
</evidence>
<feature type="transmembrane region" description="Helical" evidence="14">
    <location>
        <begin position="1047"/>
        <end position="1070"/>
    </location>
</feature>
<evidence type="ECO:0000259" key="15">
    <source>
        <dbReference type="PROSITE" id="PS50287"/>
    </source>
</evidence>
<dbReference type="PANTHER" id="PTHR47653">
    <property type="entry name" value="PROTEIN BARK BEETLE"/>
    <property type="match status" value="1"/>
</dbReference>
<feature type="disulfide bond" evidence="12">
    <location>
        <begin position="1441"/>
        <end position="1505"/>
    </location>
</feature>
<feature type="disulfide bond" evidence="12">
    <location>
        <begin position="982"/>
        <end position="992"/>
    </location>
</feature>
<feature type="disulfide bond" evidence="12">
    <location>
        <begin position="392"/>
        <end position="456"/>
    </location>
</feature>
<feature type="compositionally biased region" description="Acidic residues" evidence="13">
    <location>
        <begin position="3246"/>
        <end position="3256"/>
    </location>
</feature>
<evidence type="ECO:0000256" key="3">
    <source>
        <dbReference type="ARBA" id="ARBA00022475"/>
    </source>
</evidence>
<dbReference type="FunFam" id="3.10.250.10:FF:000012">
    <property type="entry name" value="CD163 molecule like 1"/>
    <property type="match status" value="3"/>
</dbReference>
<feature type="disulfide bond" evidence="12">
    <location>
        <begin position="2041"/>
        <end position="2051"/>
    </location>
</feature>
<feature type="region of interest" description="Disordered" evidence="13">
    <location>
        <begin position="3214"/>
        <end position="3233"/>
    </location>
</feature>
<feature type="disulfide bond" evidence="12">
    <location>
        <begin position="1336"/>
        <end position="1400"/>
    </location>
</feature>
<feature type="disulfide bond" evidence="12">
    <location>
        <begin position="3025"/>
        <end position="3035"/>
    </location>
</feature>
<feature type="disulfide bond" evidence="12">
    <location>
        <begin position="287"/>
        <end position="351"/>
    </location>
</feature>
<feature type="disulfide bond" evidence="12">
    <location>
        <begin position="123"/>
        <end position="133"/>
    </location>
</feature>
<feature type="domain" description="SRCR" evidence="15">
    <location>
        <begin position="1522"/>
        <end position="1621"/>
    </location>
</feature>